<feature type="compositionally biased region" description="Basic residues" evidence="1">
    <location>
        <begin position="143"/>
        <end position="154"/>
    </location>
</feature>
<sequence length="154" mass="17445">MSGSLPYTDLQKDRQARNRPTHRAQPPGTTATKPADGAVHPNEYKTDESYEDRERRHQAALYLESNEMLIWFANQRNESVPQTRLHFEKILAGLDSDSDSLEWADDLEDDEDEDEEAEANPKNKKLMSPKTKSKGGKGERRKEGSKRKSSASGN</sequence>
<keyword evidence="3" id="KW-1185">Reference proteome</keyword>
<feature type="compositionally biased region" description="Acidic residues" evidence="1">
    <location>
        <begin position="105"/>
        <end position="118"/>
    </location>
</feature>
<gene>
    <name evidence="2" type="ORF">AOQ84DRAFT_438786</name>
</gene>
<evidence type="ECO:0000256" key="1">
    <source>
        <dbReference type="SAM" id="MobiDB-lite"/>
    </source>
</evidence>
<feature type="region of interest" description="Disordered" evidence="1">
    <location>
        <begin position="1"/>
        <end position="54"/>
    </location>
</feature>
<reference evidence="2 3" key="1">
    <citation type="journal article" date="2016" name="Nat. Commun.">
        <title>Ectomycorrhizal ecology is imprinted in the genome of the dominant symbiotic fungus Cenococcum geophilum.</title>
        <authorList>
            <consortium name="DOE Joint Genome Institute"/>
            <person name="Peter M."/>
            <person name="Kohler A."/>
            <person name="Ohm R.A."/>
            <person name="Kuo A."/>
            <person name="Krutzmann J."/>
            <person name="Morin E."/>
            <person name="Arend M."/>
            <person name="Barry K.W."/>
            <person name="Binder M."/>
            <person name="Choi C."/>
            <person name="Clum A."/>
            <person name="Copeland A."/>
            <person name="Grisel N."/>
            <person name="Haridas S."/>
            <person name="Kipfer T."/>
            <person name="LaButti K."/>
            <person name="Lindquist E."/>
            <person name="Lipzen A."/>
            <person name="Maire R."/>
            <person name="Meier B."/>
            <person name="Mihaltcheva S."/>
            <person name="Molinier V."/>
            <person name="Murat C."/>
            <person name="Poggeler S."/>
            <person name="Quandt C.A."/>
            <person name="Sperisen C."/>
            <person name="Tritt A."/>
            <person name="Tisserant E."/>
            <person name="Crous P.W."/>
            <person name="Henrissat B."/>
            <person name="Nehls U."/>
            <person name="Egli S."/>
            <person name="Spatafora J.W."/>
            <person name="Grigoriev I.V."/>
            <person name="Martin F.M."/>
        </authorList>
    </citation>
    <scope>NUCLEOTIDE SEQUENCE [LARGE SCALE GENOMIC DNA]</scope>
    <source>
        <strain evidence="2 3">CBS 207.34</strain>
    </source>
</reference>
<evidence type="ECO:0000313" key="3">
    <source>
        <dbReference type="Proteomes" id="UP000250140"/>
    </source>
</evidence>
<organism evidence="2 3">
    <name type="scientific">Glonium stellatum</name>
    <dbReference type="NCBI Taxonomy" id="574774"/>
    <lineage>
        <taxon>Eukaryota</taxon>
        <taxon>Fungi</taxon>
        <taxon>Dikarya</taxon>
        <taxon>Ascomycota</taxon>
        <taxon>Pezizomycotina</taxon>
        <taxon>Dothideomycetes</taxon>
        <taxon>Pleosporomycetidae</taxon>
        <taxon>Gloniales</taxon>
        <taxon>Gloniaceae</taxon>
        <taxon>Glonium</taxon>
    </lineage>
</organism>
<dbReference type="Proteomes" id="UP000250140">
    <property type="component" value="Unassembled WGS sequence"/>
</dbReference>
<accession>A0A8E2F375</accession>
<protein>
    <submittedName>
        <fullName evidence="2">Uncharacterized protein</fullName>
    </submittedName>
</protein>
<dbReference type="OrthoDB" id="5372011at2759"/>
<name>A0A8E2F375_9PEZI</name>
<evidence type="ECO:0000313" key="2">
    <source>
        <dbReference type="EMBL" id="OCL09736.1"/>
    </source>
</evidence>
<feature type="compositionally biased region" description="Basic residues" evidence="1">
    <location>
        <begin position="122"/>
        <end position="135"/>
    </location>
</feature>
<dbReference type="EMBL" id="KV749373">
    <property type="protein sequence ID" value="OCL09736.1"/>
    <property type="molecule type" value="Genomic_DNA"/>
</dbReference>
<feature type="compositionally biased region" description="Basic and acidic residues" evidence="1">
    <location>
        <begin position="42"/>
        <end position="54"/>
    </location>
</feature>
<dbReference type="AlphaFoldDB" id="A0A8E2F375"/>
<proteinExistence type="predicted"/>
<feature type="region of interest" description="Disordered" evidence="1">
    <location>
        <begin position="105"/>
        <end position="154"/>
    </location>
</feature>